<feature type="compositionally biased region" description="Low complexity" evidence="6">
    <location>
        <begin position="1"/>
        <end position="16"/>
    </location>
</feature>
<evidence type="ECO:0000313" key="7">
    <source>
        <dbReference type="EMBL" id="KAA8497284.1"/>
    </source>
</evidence>
<dbReference type="Pfam" id="PF20168">
    <property type="entry name" value="PDS5"/>
    <property type="match status" value="1"/>
</dbReference>
<dbReference type="PANTHER" id="PTHR12663">
    <property type="entry name" value="ANDROGEN INDUCED INHIBITOR OF PROLIFERATION AS3 / PDS5-RELATED"/>
    <property type="match status" value="1"/>
</dbReference>
<name>A0A5J4Z310_PORPP</name>
<dbReference type="SUPFAM" id="SSF48371">
    <property type="entry name" value="ARM repeat"/>
    <property type="match status" value="1"/>
</dbReference>
<dbReference type="GO" id="GO:0051301">
    <property type="term" value="P:cell division"/>
    <property type="evidence" value="ECO:0007669"/>
    <property type="project" value="UniProtKB-KW"/>
</dbReference>
<organism evidence="7 8">
    <name type="scientific">Porphyridium purpureum</name>
    <name type="common">Red alga</name>
    <name type="synonym">Porphyridium cruentum</name>
    <dbReference type="NCBI Taxonomy" id="35688"/>
    <lineage>
        <taxon>Eukaryota</taxon>
        <taxon>Rhodophyta</taxon>
        <taxon>Bangiophyceae</taxon>
        <taxon>Porphyridiales</taxon>
        <taxon>Porphyridiaceae</taxon>
        <taxon>Porphyridium</taxon>
    </lineage>
</organism>
<evidence type="ECO:0000256" key="3">
    <source>
        <dbReference type="ARBA" id="ARBA00022776"/>
    </source>
</evidence>
<keyword evidence="8" id="KW-1185">Reference proteome</keyword>
<dbReference type="GO" id="GO:0000785">
    <property type="term" value="C:chromatin"/>
    <property type="evidence" value="ECO:0007669"/>
    <property type="project" value="TreeGrafter"/>
</dbReference>
<comment type="caution">
    <text evidence="7">The sequence shown here is derived from an EMBL/GenBank/DDBJ whole genome shotgun (WGS) entry which is preliminary data.</text>
</comment>
<dbReference type="InterPro" id="IPR011989">
    <property type="entry name" value="ARM-like"/>
</dbReference>
<feature type="region of interest" description="Disordered" evidence="6">
    <location>
        <begin position="1"/>
        <end position="155"/>
    </location>
</feature>
<reference evidence="8" key="1">
    <citation type="journal article" date="2019" name="Nat. Commun.">
        <title>Expansion of phycobilisome linker gene families in mesophilic red algae.</title>
        <authorList>
            <person name="Lee J."/>
            <person name="Kim D."/>
            <person name="Bhattacharya D."/>
            <person name="Yoon H.S."/>
        </authorList>
    </citation>
    <scope>NUCLEOTIDE SEQUENCE [LARGE SCALE GENOMIC DNA]</scope>
    <source>
        <strain evidence="8">CCMP 1328</strain>
    </source>
</reference>
<dbReference type="EMBL" id="VRMN01000002">
    <property type="protein sequence ID" value="KAA8497284.1"/>
    <property type="molecule type" value="Genomic_DNA"/>
</dbReference>
<keyword evidence="2" id="KW-0132">Cell division</keyword>
<dbReference type="InterPro" id="IPR039776">
    <property type="entry name" value="Pds5"/>
</dbReference>
<comment type="subcellular location">
    <subcellularLocation>
        <location evidence="1">Nucleus</location>
    </subcellularLocation>
</comment>
<keyword evidence="3" id="KW-0498">Mitosis</keyword>
<evidence type="ECO:0000256" key="1">
    <source>
        <dbReference type="ARBA" id="ARBA00004123"/>
    </source>
</evidence>
<dbReference type="OMA" id="TEDIICS"/>
<evidence type="ECO:0000256" key="4">
    <source>
        <dbReference type="ARBA" id="ARBA00023242"/>
    </source>
</evidence>
<accession>A0A5J4Z310</accession>
<evidence type="ECO:0000256" key="2">
    <source>
        <dbReference type="ARBA" id="ARBA00022618"/>
    </source>
</evidence>
<keyword evidence="5" id="KW-0131">Cell cycle</keyword>
<protein>
    <submittedName>
        <fullName evidence="7">Sister chromatid cohesion protein PDS5-like B</fullName>
    </submittedName>
</protein>
<keyword evidence="4" id="KW-0539">Nucleus</keyword>
<dbReference type="GO" id="GO:0005634">
    <property type="term" value="C:nucleus"/>
    <property type="evidence" value="ECO:0007669"/>
    <property type="project" value="UniProtKB-SubCell"/>
</dbReference>
<proteinExistence type="predicted"/>
<gene>
    <name evidence="7" type="ORF">FVE85_1013</name>
</gene>
<dbReference type="Proteomes" id="UP000324585">
    <property type="component" value="Unassembled WGS sequence"/>
</dbReference>
<dbReference type="OrthoDB" id="2139at2759"/>
<feature type="compositionally biased region" description="Polar residues" evidence="6">
    <location>
        <begin position="1412"/>
        <end position="1429"/>
    </location>
</feature>
<dbReference type="GO" id="GO:0006281">
    <property type="term" value="P:DNA repair"/>
    <property type="evidence" value="ECO:0007669"/>
    <property type="project" value="TreeGrafter"/>
</dbReference>
<evidence type="ECO:0000256" key="5">
    <source>
        <dbReference type="ARBA" id="ARBA00023306"/>
    </source>
</evidence>
<feature type="region of interest" description="Disordered" evidence="6">
    <location>
        <begin position="742"/>
        <end position="761"/>
    </location>
</feature>
<feature type="region of interest" description="Disordered" evidence="6">
    <location>
        <begin position="1496"/>
        <end position="1530"/>
    </location>
</feature>
<feature type="compositionally biased region" description="Polar residues" evidence="6">
    <location>
        <begin position="1496"/>
        <end position="1508"/>
    </location>
</feature>
<sequence>MARGATRTRGAPAGDARSARVARGGDAQMTLDAALSTRVTRAKRAAAHNSAPPQDGAEEQETAQHARPCAVHAADSRVEQPVREASEEVHHGVLLDSNATKRKESPSPPSSPPKRQKGKAPRRSEAVPELSKGHAPFSSTPEAHRAAGGAGPSQRDAAELVPLDLTESCDASEKILRLRAAHQALCRVSQGSSDASVRRAARAVGSEALIKHPENEVRLLTACCLAEILRIFAPDAPYSKRSEHNIFELFVRQLAHLENTASPFFKTYCDLLAKLAALRVFVLVMDTEDIICSLVRCMYQAASADHSYKIFTNMGELLSSFIVELSGSLSETVLEALLAPLAEFAASGDQLKSPALKLALHVFEKHETLLVAPVSSFLKSVLDGSAVDSELVDGLDAVLAGLVSVSTGYLTELVPELERDLHVQDVDMRTQTINRIGALLTMKEANVAEACPRLFHSFLKHFLDPDPAIRRKMLSFGLLQSAASLPAAMIDELKAAITKRLYDADASVRLEAVTAVFKAARKMEHVLESDVATRIADRRPEIRAETVRQFIELFIRSNKDLYAPFARLDDAHDKEQVPQVPQESNKSAVDDFASYLESMASSTMHVKFAWVPSALLLRVSVLSSDDPAAVASISNALCSGFVDTGRSVSTSQLGVPQRLGNFAIILSLLSDDALQVLEKLLRSRANAIGLARKFVQARQDMRGKAQDLSAASTTNATSALGKAIQRLAHCFPECVKISTSGAGGTGAAVSRKGASGRESQRENAAAEQYLRQLASVKDMRVFARLGEFLESSLSSERAAAVTKDLIERLGGVDTDVGRFVGECLVPKLIPGCFTCDHVELALRALTSKLEGTGPKETRRKQGREVLLPDRAWDTLPRFLTLAAIQFPTSFGGGNVSASFEHFLDLVVSHGRKDSADDVQGLQRLLIQILSSCGGELSLKPSFSTRLRDFALSLMQSSEEWSKTAARALANLIGDDQKLNIWTSLIGGLVERAMPNLYDPHADTSTPPIIALCEIAKQAPLAFREHCSWDLFSRFMEIMQSEPEEGWNPWLVAPPSVSASESVQKTNKDGKRIDNGKAEEDRAFVLWRPNTVRVVMKFLVRFVTCHARDLFEREKLDKSHPDAQDIRTHASKLVFCLCSVLEQDGDVCRIFPGAENEEARLDDDSLADIRLTAAHCVLRVMYVRSLQNVISPHGALRVMLVAQDASARVRTTFARKVYRGILRKNLPTYMMCSFVFMAVEPDRDAYELARAFGVDVVRKVSESVRRACARSSDQQRHLELEPENVLKYLVWFIAHHPDFEQEEEMSDLAHAREPRAFLSMFFDMVLDKRDLAAYLVQILQSVFMYRDAMDRRSVVPQQQQHTAVLHSIAALGLDILKEKCSGRKWDLTEYKGRVAFPHPMYRDRNAEMGTTAMDSSAMSPRGTGTSQQHAQWYGDGKSTKDVFLSAARRLHGQNASQRQPSRAPLGTVTSDQVSVRRRLVDEGGRTVLTADNAAFTGTESGHVPVSSSGAELFKEKTSSGASQERDRKRREVSAWPPIVRTTSEGDIFDALSPPKKRKTEAFVATDADKENGDCTSPAALTATATVSSARQPASRGNTSATTSGYVRRSQRLSK</sequence>
<evidence type="ECO:0000256" key="6">
    <source>
        <dbReference type="SAM" id="MobiDB-lite"/>
    </source>
</evidence>
<dbReference type="GO" id="GO:0007064">
    <property type="term" value="P:mitotic sister chromatid cohesion"/>
    <property type="evidence" value="ECO:0007669"/>
    <property type="project" value="InterPro"/>
</dbReference>
<dbReference type="InterPro" id="IPR016024">
    <property type="entry name" value="ARM-type_fold"/>
</dbReference>
<feature type="compositionally biased region" description="Basic and acidic residues" evidence="6">
    <location>
        <begin position="74"/>
        <end position="105"/>
    </location>
</feature>
<feature type="compositionally biased region" description="Basic and acidic residues" evidence="6">
    <location>
        <begin position="1511"/>
        <end position="1530"/>
    </location>
</feature>
<feature type="region of interest" description="Disordered" evidence="6">
    <location>
        <begin position="1450"/>
        <end position="1469"/>
    </location>
</feature>
<feature type="region of interest" description="Disordered" evidence="6">
    <location>
        <begin position="1412"/>
        <end position="1432"/>
    </location>
</feature>
<feature type="compositionally biased region" description="Polar residues" evidence="6">
    <location>
        <begin position="1589"/>
        <end position="1603"/>
    </location>
</feature>
<feature type="region of interest" description="Disordered" evidence="6">
    <location>
        <begin position="1582"/>
        <end position="1613"/>
    </location>
</feature>
<evidence type="ECO:0000313" key="8">
    <source>
        <dbReference type="Proteomes" id="UP000324585"/>
    </source>
</evidence>
<dbReference type="PANTHER" id="PTHR12663:SF0">
    <property type="entry name" value="PRECOCIOUS DISSOCIATION OF SISTERS 5, ISOFORM A"/>
    <property type="match status" value="1"/>
</dbReference>
<dbReference type="Gene3D" id="1.25.10.10">
    <property type="entry name" value="Leucine-rich Repeat Variant"/>
    <property type="match status" value="1"/>
</dbReference>